<dbReference type="EMBL" id="BMHI01000003">
    <property type="protein sequence ID" value="GGB28244.1"/>
    <property type="molecule type" value="Genomic_DNA"/>
</dbReference>
<evidence type="ECO:0000313" key="2">
    <source>
        <dbReference type="EMBL" id="GGB28244.1"/>
    </source>
</evidence>
<dbReference type="SUPFAM" id="SSF54593">
    <property type="entry name" value="Glyoxalase/Bleomycin resistance protein/Dihydroxybiphenyl dioxygenase"/>
    <property type="match status" value="1"/>
</dbReference>
<keyword evidence="3" id="KW-1185">Reference proteome</keyword>
<dbReference type="InterPro" id="IPR029068">
    <property type="entry name" value="Glyas_Bleomycin-R_OHBP_Dase"/>
</dbReference>
<feature type="domain" description="Glyoxalase/fosfomycin resistance/dioxygenase" evidence="1">
    <location>
        <begin position="13"/>
        <end position="112"/>
    </location>
</feature>
<comment type="caution">
    <text evidence="2">The sequence shown here is derived from an EMBL/GenBank/DDBJ whole genome shotgun (WGS) entry which is preliminary data.</text>
</comment>
<dbReference type="RefSeq" id="WP_188836701.1">
    <property type="nucleotide sequence ID" value="NZ_BMHI01000003.1"/>
</dbReference>
<gene>
    <name evidence="2" type="ORF">GCM10011492_18090</name>
</gene>
<dbReference type="Gene3D" id="3.10.180.10">
    <property type="entry name" value="2,3-Dihydroxybiphenyl 1,2-Dioxygenase, domain 1"/>
    <property type="match status" value="1"/>
</dbReference>
<reference evidence="2" key="1">
    <citation type="journal article" date="2014" name="Int. J. Syst. Evol. Microbiol.">
        <title>Complete genome sequence of Corynebacterium casei LMG S-19264T (=DSM 44701T), isolated from a smear-ripened cheese.</title>
        <authorList>
            <consortium name="US DOE Joint Genome Institute (JGI-PGF)"/>
            <person name="Walter F."/>
            <person name="Albersmeier A."/>
            <person name="Kalinowski J."/>
            <person name="Ruckert C."/>
        </authorList>
    </citation>
    <scope>NUCLEOTIDE SEQUENCE</scope>
    <source>
        <strain evidence="2">CGMCC 1.15085</strain>
    </source>
</reference>
<dbReference type="Pfam" id="PF00903">
    <property type="entry name" value="Glyoxalase"/>
    <property type="match status" value="1"/>
</dbReference>
<dbReference type="InterPro" id="IPR004360">
    <property type="entry name" value="Glyas_Fos-R_dOase_dom"/>
</dbReference>
<organism evidence="2 3">
    <name type="scientific">Flexivirga endophytica</name>
    <dbReference type="NCBI Taxonomy" id="1849103"/>
    <lineage>
        <taxon>Bacteria</taxon>
        <taxon>Bacillati</taxon>
        <taxon>Actinomycetota</taxon>
        <taxon>Actinomycetes</taxon>
        <taxon>Micrococcales</taxon>
        <taxon>Dermacoccaceae</taxon>
        <taxon>Flexivirga</taxon>
    </lineage>
</organism>
<reference evidence="2" key="2">
    <citation type="submission" date="2020-09" db="EMBL/GenBank/DDBJ databases">
        <authorList>
            <person name="Sun Q."/>
            <person name="Zhou Y."/>
        </authorList>
    </citation>
    <scope>NUCLEOTIDE SEQUENCE</scope>
    <source>
        <strain evidence="2">CGMCC 1.15085</strain>
    </source>
</reference>
<sequence>MSNASSNIIDVLARVFVDDLDEALPYYEALTGSTAQRFGFRDVELARVGHFLLLAGNTASYRDRVATVEVADLSPVLQAVDAEGGAVVEGPTGGPNGRRLIAKHPDGAVFEYIEARTE</sequence>
<protein>
    <recommendedName>
        <fullName evidence="1">Glyoxalase/fosfomycin resistance/dioxygenase domain-containing protein</fullName>
    </recommendedName>
</protein>
<dbReference type="AlphaFoldDB" id="A0A916T1L2"/>
<evidence type="ECO:0000313" key="3">
    <source>
        <dbReference type="Proteomes" id="UP000636793"/>
    </source>
</evidence>
<evidence type="ECO:0000259" key="1">
    <source>
        <dbReference type="Pfam" id="PF00903"/>
    </source>
</evidence>
<dbReference type="Proteomes" id="UP000636793">
    <property type="component" value="Unassembled WGS sequence"/>
</dbReference>
<accession>A0A916T1L2</accession>
<name>A0A916T1L2_9MICO</name>
<proteinExistence type="predicted"/>